<proteinExistence type="predicted"/>
<name>A0A3G5A520_9VIRU</name>
<evidence type="ECO:0000256" key="1">
    <source>
        <dbReference type="SAM" id="MobiDB-lite"/>
    </source>
</evidence>
<dbReference type="EMBL" id="MK072363">
    <property type="protein sequence ID" value="AYV82336.1"/>
    <property type="molecule type" value="Genomic_DNA"/>
</dbReference>
<keyword evidence="2" id="KW-0472">Membrane</keyword>
<organism evidence="3">
    <name type="scientific">Homavirus sp</name>
    <dbReference type="NCBI Taxonomy" id="2487769"/>
    <lineage>
        <taxon>Viruses</taxon>
        <taxon>Varidnaviria</taxon>
        <taxon>Bamfordvirae</taxon>
        <taxon>Nucleocytoviricota</taxon>
        <taxon>Megaviricetes</taxon>
        <taxon>Imitervirales</taxon>
        <taxon>Mimiviridae</taxon>
        <taxon>Klosneuvirinae</taxon>
    </lineage>
</organism>
<feature type="transmembrane region" description="Helical" evidence="2">
    <location>
        <begin position="127"/>
        <end position="150"/>
    </location>
</feature>
<protein>
    <submittedName>
        <fullName evidence="3">Uncharacterized protein</fullName>
    </submittedName>
</protein>
<feature type="compositionally biased region" description="Low complexity" evidence="1">
    <location>
        <begin position="167"/>
        <end position="186"/>
    </location>
</feature>
<gene>
    <name evidence="3" type="ORF">Homavirus32_4</name>
</gene>
<feature type="region of interest" description="Disordered" evidence="1">
    <location>
        <begin position="167"/>
        <end position="188"/>
    </location>
</feature>
<sequence length="224" mass="26529">MNMDRKIGLFLMPILMIPIIIGLIIFPSIWRNETYNKIINYNVTVDNCTIVYRADINSCLYCICSEPQTTQYCSGSYMECPSYFNKSDPNSVYTCYEYYIGGKYLYLTQSKYDAQLYASGLENEYEYYLNMIIVGSILLSVLVFSWIMSFKIEYDKRKKYEILDQNNQPDNQLDNQIDNQTNNINISPPTLKTYTNSEMIEYVDRDRDRDRDRYGDINRDRDEL</sequence>
<evidence type="ECO:0000313" key="3">
    <source>
        <dbReference type="EMBL" id="AYV82336.1"/>
    </source>
</evidence>
<keyword evidence="2" id="KW-1133">Transmembrane helix</keyword>
<reference evidence="3" key="1">
    <citation type="submission" date="2018-10" db="EMBL/GenBank/DDBJ databases">
        <title>Hidden diversity of soil giant viruses.</title>
        <authorList>
            <person name="Schulz F."/>
            <person name="Alteio L."/>
            <person name="Goudeau D."/>
            <person name="Ryan E.M."/>
            <person name="Malmstrom R.R."/>
            <person name="Blanchard J."/>
            <person name="Woyke T."/>
        </authorList>
    </citation>
    <scope>NUCLEOTIDE SEQUENCE</scope>
    <source>
        <strain evidence="3">HOV1</strain>
    </source>
</reference>
<accession>A0A3G5A520</accession>
<evidence type="ECO:0000256" key="2">
    <source>
        <dbReference type="SAM" id="Phobius"/>
    </source>
</evidence>
<keyword evidence="2" id="KW-0812">Transmembrane</keyword>
<feature type="transmembrane region" description="Helical" evidence="2">
    <location>
        <begin position="7"/>
        <end position="30"/>
    </location>
</feature>